<dbReference type="AlphaFoldDB" id="A0A381SHJ4"/>
<keyword evidence="1" id="KW-0472">Membrane</keyword>
<evidence type="ECO:0000256" key="1">
    <source>
        <dbReference type="SAM" id="Phobius"/>
    </source>
</evidence>
<proteinExistence type="predicted"/>
<protein>
    <submittedName>
        <fullName evidence="2">Uncharacterized protein</fullName>
    </submittedName>
</protein>
<evidence type="ECO:0000313" key="2">
    <source>
        <dbReference type="EMBL" id="SVA02944.1"/>
    </source>
</evidence>
<keyword evidence="1" id="KW-0812">Transmembrane</keyword>
<sequence length="43" mass="4744">MSLGEKASEDSKDADLVAIIRTFIVVINVVCAILIMTNIVHNW</sequence>
<reference evidence="2" key="1">
    <citation type="submission" date="2018-05" db="EMBL/GenBank/DDBJ databases">
        <authorList>
            <person name="Lanie J.A."/>
            <person name="Ng W.-L."/>
            <person name="Kazmierczak K.M."/>
            <person name="Andrzejewski T.M."/>
            <person name="Davidsen T.M."/>
            <person name="Wayne K.J."/>
            <person name="Tettelin H."/>
            <person name="Glass J.I."/>
            <person name="Rusch D."/>
            <person name="Podicherti R."/>
            <person name="Tsui H.-C.T."/>
            <person name="Winkler M.E."/>
        </authorList>
    </citation>
    <scope>NUCLEOTIDE SEQUENCE</scope>
</reference>
<gene>
    <name evidence="2" type="ORF">METZ01_LOCUS55798</name>
</gene>
<accession>A0A381SHJ4</accession>
<keyword evidence="1" id="KW-1133">Transmembrane helix</keyword>
<name>A0A381SHJ4_9ZZZZ</name>
<dbReference type="EMBL" id="UINC01003058">
    <property type="protein sequence ID" value="SVA02944.1"/>
    <property type="molecule type" value="Genomic_DNA"/>
</dbReference>
<feature type="transmembrane region" description="Helical" evidence="1">
    <location>
        <begin position="18"/>
        <end position="40"/>
    </location>
</feature>
<organism evidence="2">
    <name type="scientific">marine metagenome</name>
    <dbReference type="NCBI Taxonomy" id="408172"/>
    <lineage>
        <taxon>unclassified sequences</taxon>
        <taxon>metagenomes</taxon>
        <taxon>ecological metagenomes</taxon>
    </lineage>
</organism>